<comment type="caution">
    <text evidence="2">The sequence shown here is derived from an EMBL/GenBank/DDBJ whole genome shotgun (WGS) entry which is preliminary data.</text>
</comment>
<dbReference type="Gene3D" id="1.25.40.10">
    <property type="entry name" value="Tetratricopeptide repeat domain"/>
    <property type="match status" value="2"/>
</dbReference>
<proteinExistence type="predicted"/>
<keyword evidence="1" id="KW-0802">TPR repeat</keyword>
<evidence type="ECO:0000256" key="1">
    <source>
        <dbReference type="PROSITE-ProRule" id="PRU00339"/>
    </source>
</evidence>
<dbReference type="PROSITE" id="PS50005">
    <property type="entry name" value="TPR"/>
    <property type="match status" value="1"/>
</dbReference>
<accession>A0A545UCT8</accession>
<dbReference type="InterPro" id="IPR011990">
    <property type="entry name" value="TPR-like_helical_dom_sf"/>
</dbReference>
<keyword evidence="3" id="KW-1185">Reference proteome</keyword>
<gene>
    <name evidence="2" type="ORF">FLL46_12595</name>
</gene>
<evidence type="ECO:0000313" key="3">
    <source>
        <dbReference type="Proteomes" id="UP000315439"/>
    </source>
</evidence>
<dbReference type="AlphaFoldDB" id="A0A545UCT8"/>
<dbReference type="EMBL" id="VIKS01000008">
    <property type="protein sequence ID" value="TQV87284.1"/>
    <property type="molecule type" value="Genomic_DNA"/>
</dbReference>
<sequence>MRLLVLLVVLLTACGTQPTRGPLTGLSTQPDLPMLDDSHFGPVPPIESVDSIFELTAEQKKDFLRHFNSLRYRSLLPNRKISRYLRDKLDQFNFYSDTLTAHDALSQNLGNCLSLAIVTKALADVVNVEVGYELVSTPPIYQKEGDFVLSAQHVRTLLFEPRIGEYEERQLFWRGFIRVDYFPSAGTRALRNVDEIEFYTMYYRNKAAEALTKDNDNLAFWYLKKGLELNKNDPHVINMLAIIHSRAGYPDYAERIYQYGLQYGNERFELLHNYHLLLVRLERTEDAAKIAAELSEYDDPDPYKWVSLGNIAYEAEDYSTAIYYYKKAAKMADYLHEPYEGIARAQFSLGKLKSARQAIKKAIENTHKKETTSMYQAKYDYLTQLIANKNFN</sequence>
<feature type="repeat" description="TPR" evidence="1">
    <location>
        <begin position="302"/>
        <end position="335"/>
    </location>
</feature>
<organism evidence="2 3">
    <name type="scientific">Aliikangiella coralliicola</name>
    <dbReference type="NCBI Taxonomy" id="2592383"/>
    <lineage>
        <taxon>Bacteria</taxon>
        <taxon>Pseudomonadati</taxon>
        <taxon>Pseudomonadota</taxon>
        <taxon>Gammaproteobacteria</taxon>
        <taxon>Oceanospirillales</taxon>
        <taxon>Pleioneaceae</taxon>
        <taxon>Aliikangiella</taxon>
    </lineage>
</organism>
<protein>
    <submittedName>
        <fullName evidence="2">Uncharacterized protein</fullName>
    </submittedName>
</protein>
<dbReference type="SUPFAM" id="SSF81901">
    <property type="entry name" value="HCP-like"/>
    <property type="match status" value="1"/>
</dbReference>
<dbReference type="OrthoDB" id="6254323at2"/>
<dbReference type="SMART" id="SM00028">
    <property type="entry name" value="TPR"/>
    <property type="match status" value="3"/>
</dbReference>
<dbReference type="Proteomes" id="UP000315439">
    <property type="component" value="Unassembled WGS sequence"/>
</dbReference>
<evidence type="ECO:0000313" key="2">
    <source>
        <dbReference type="EMBL" id="TQV87284.1"/>
    </source>
</evidence>
<dbReference type="InterPro" id="IPR019734">
    <property type="entry name" value="TPR_rpt"/>
</dbReference>
<dbReference type="RefSeq" id="WP_142893875.1">
    <property type="nucleotide sequence ID" value="NZ_ML660164.1"/>
</dbReference>
<name>A0A545UCT8_9GAMM</name>
<reference evidence="2 3" key="1">
    <citation type="submission" date="2019-07" db="EMBL/GenBank/DDBJ databases">
        <title>Draft genome for Aliikangiella sp. M105.</title>
        <authorList>
            <person name="Wang G."/>
        </authorList>
    </citation>
    <scope>NUCLEOTIDE SEQUENCE [LARGE SCALE GENOMIC DNA]</scope>
    <source>
        <strain evidence="2 3">M105</strain>
    </source>
</reference>